<dbReference type="Proteomes" id="UP000033772">
    <property type="component" value="Unassembled WGS sequence"/>
</dbReference>
<dbReference type="RefSeq" id="WP_045549108.1">
    <property type="nucleotide sequence ID" value="NZ_JZDQ02000019.1"/>
</dbReference>
<reference evidence="1" key="1">
    <citation type="submission" date="2016-10" db="EMBL/GenBank/DDBJ databases">
        <title>Draft Genome Sequence of Nocardioides luteus Strain BAFB, an Alkane-Degrading Bacterium Isolated from JP-7 Polluted Soil.</title>
        <authorList>
            <person name="Brown L."/>
            <person name="Ruiz O.N."/>
            <person name="Gunasekera T."/>
        </authorList>
    </citation>
    <scope>NUCLEOTIDE SEQUENCE [LARGE SCALE GENOMIC DNA]</scope>
    <source>
        <strain evidence="1">BAFB</strain>
    </source>
</reference>
<dbReference type="InterPro" id="IPR014729">
    <property type="entry name" value="Rossmann-like_a/b/a_fold"/>
</dbReference>
<dbReference type="InterPro" id="IPR049676">
    <property type="entry name" value="QatC"/>
</dbReference>
<dbReference type="Gene3D" id="3.40.50.620">
    <property type="entry name" value="HUPs"/>
    <property type="match status" value="1"/>
</dbReference>
<gene>
    <name evidence="1" type="ORF">UG56_014560</name>
</gene>
<protein>
    <recommendedName>
        <fullName evidence="3">7-cyano-7-deazaguanine synthase</fullName>
    </recommendedName>
</protein>
<organism evidence="1 2">
    <name type="scientific">Nocardioides luteus</name>
    <dbReference type="NCBI Taxonomy" id="1844"/>
    <lineage>
        <taxon>Bacteria</taxon>
        <taxon>Bacillati</taxon>
        <taxon>Actinomycetota</taxon>
        <taxon>Actinomycetes</taxon>
        <taxon>Propionibacteriales</taxon>
        <taxon>Nocardioidaceae</taxon>
        <taxon>Nocardioides</taxon>
    </lineage>
</organism>
<dbReference type="AlphaFoldDB" id="A0A1J4N699"/>
<accession>A0A1J4N699</accession>
<keyword evidence="2" id="KW-1185">Reference proteome</keyword>
<evidence type="ECO:0000313" key="1">
    <source>
        <dbReference type="EMBL" id="OIJ26017.1"/>
    </source>
</evidence>
<evidence type="ECO:0000313" key="2">
    <source>
        <dbReference type="Proteomes" id="UP000033772"/>
    </source>
</evidence>
<dbReference type="EMBL" id="JZDQ02000019">
    <property type="protein sequence ID" value="OIJ26017.1"/>
    <property type="molecule type" value="Genomic_DNA"/>
</dbReference>
<sequence>MTDYHVRTDLSRQLPTHPEVRVLDWAPGRPEATIQLGKRAGGRFLDGWRPPREALDLLLLGAATYCADKTALRAGAADSWTRNLNITIPVNDPKQWQESGIESVLNFLTGDQWTIETYREQASPLNGLDRVPDAVTPVGPVDAVCLFSGGLDSLTGVIDLLEEDPDRRLCLVSHNEGGQASTAQDKLLHELEAHYGSDRFITKQLFLRPAPANNSQLRPLPGPRENTTRARSLLFLTTALALAASVNSRTPVYIPENGFIGINVPLTRARSGSYSTRTTHPHFIYGLQQMIQQLGVSNPLRNPYRLKTKGELLAETLNPKLLKRLAPYSVSCSHPEAARYVRRRQGNCGYCFPCLIRRASMSHVGWDENPLKHYSWDALTGKGLLDRNTARSADLRAVIKGAFNDHPDRDILRNGPIPNGEHQAFIRVWRGGLTELRKWFQDATDHTEAHLARHGHH</sequence>
<dbReference type="STRING" id="1844.UG56_014560"/>
<dbReference type="SUPFAM" id="SSF52402">
    <property type="entry name" value="Adenine nucleotide alpha hydrolases-like"/>
    <property type="match status" value="1"/>
</dbReference>
<dbReference type="OrthoDB" id="9789567at2"/>
<proteinExistence type="predicted"/>
<comment type="caution">
    <text evidence="1">The sequence shown here is derived from an EMBL/GenBank/DDBJ whole genome shotgun (WGS) entry which is preliminary data.</text>
</comment>
<name>A0A1J4N699_9ACTN</name>
<dbReference type="NCBIfam" id="NF041925">
    <property type="entry name" value="QatC"/>
    <property type="match status" value="1"/>
</dbReference>
<evidence type="ECO:0008006" key="3">
    <source>
        <dbReference type="Google" id="ProtNLM"/>
    </source>
</evidence>